<accession>A0A919DMT8</accession>
<reference evidence="3" key="2">
    <citation type="submission" date="2020-09" db="EMBL/GenBank/DDBJ databases">
        <authorList>
            <person name="Sun Q."/>
            <person name="Ohkuma M."/>
        </authorList>
    </citation>
    <scope>NUCLEOTIDE SEQUENCE</scope>
    <source>
        <strain evidence="3">JCM 3302</strain>
    </source>
</reference>
<keyword evidence="4" id="KW-1185">Reference proteome</keyword>
<evidence type="ECO:0000313" key="3">
    <source>
        <dbReference type="EMBL" id="GHE60617.1"/>
    </source>
</evidence>
<keyword evidence="3" id="KW-0449">Lipoprotein</keyword>
<keyword evidence="2" id="KW-0732">Signal</keyword>
<proteinExistence type="predicted"/>
<gene>
    <name evidence="3" type="ORF">GCM10014715_12420</name>
</gene>
<dbReference type="AlphaFoldDB" id="A0A919DMT8"/>
<evidence type="ECO:0000256" key="2">
    <source>
        <dbReference type="SAM" id="SignalP"/>
    </source>
</evidence>
<feature type="chain" id="PRO_5039457643" evidence="2">
    <location>
        <begin position="18"/>
        <end position="172"/>
    </location>
</feature>
<dbReference type="RefSeq" id="WP_189897286.1">
    <property type="nucleotide sequence ID" value="NZ_BNBC01000004.1"/>
</dbReference>
<comment type="caution">
    <text evidence="3">The sequence shown here is derived from an EMBL/GenBank/DDBJ whole genome shotgun (WGS) entry which is preliminary data.</text>
</comment>
<feature type="compositionally biased region" description="Pro residues" evidence="1">
    <location>
        <begin position="81"/>
        <end position="102"/>
    </location>
</feature>
<organism evidence="3 4">
    <name type="scientific">Streptomyces spiralis</name>
    <dbReference type="NCBI Taxonomy" id="66376"/>
    <lineage>
        <taxon>Bacteria</taxon>
        <taxon>Bacillati</taxon>
        <taxon>Actinomycetota</taxon>
        <taxon>Actinomycetes</taxon>
        <taxon>Kitasatosporales</taxon>
        <taxon>Streptomycetaceae</taxon>
        <taxon>Streptomyces</taxon>
    </lineage>
</organism>
<dbReference type="Proteomes" id="UP000641386">
    <property type="component" value="Unassembled WGS sequence"/>
</dbReference>
<feature type="region of interest" description="Disordered" evidence="1">
    <location>
        <begin position="26"/>
        <end position="172"/>
    </location>
</feature>
<feature type="compositionally biased region" description="Basic residues" evidence="1">
    <location>
        <begin position="103"/>
        <end position="127"/>
    </location>
</feature>
<reference evidence="3" key="1">
    <citation type="journal article" date="2014" name="Int. J. Syst. Evol. Microbiol.">
        <title>Complete genome sequence of Corynebacterium casei LMG S-19264T (=DSM 44701T), isolated from a smear-ripened cheese.</title>
        <authorList>
            <consortium name="US DOE Joint Genome Institute (JGI-PGF)"/>
            <person name="Walter F."/>
            <person name="Albersmeier A."/>
            <person name="Kalinowski J."/>
            <person name="Ruckert C."/>
        </authorList>
    </citation>
    <scope>NUCLEOTIDE SEQUENCE</scope>
    <source>
        <strain evidence="3">JCM 3302</strain>
    </source>
</reference>
<evidence type="ECO:0000313" key="4">
    <source>
        <dbReference type="Proteomes" id="UP000641386"/>
    </source>
</evidence>
<evidence type="ECO:0000256" key="1">
    <source>
        <dbReference type="SAM" id="MobiDB-lite"/>
    </source>
</evidence>
<dbReference type="EMBL" id="BNBC01000004">
    <property type="protein sequence ID" value="GHE60617.1"/>
    <property type="molecule type" value="Genomic_DNA"/>
</dbReference>
<sequence length="172" mass="18120">MHRTTTTATLLVTVAVAALTGCVTVQRPPVSGPAATPSPPLAPRPDGSAAPRQVQAPPQEALERVGTPGSPHPTAQQDTPTHPPAPPHSSATPEPPDPQPQPRKPRSPAHHHFHERHPGPRHQHPPRTPHAEGPSGTHSAPRDPGVCALGKQYGGWRPDSPEARICGQTYGR</sequence>
<name>A0A919DMT8_9ACTN</name>
<protein>
    <submittedName>
        <fullName evidence="3">Lipoprotein</fullName>
    </submittedName>
</protein>
<feature type="signal peptide" evidence="2">
    <location>
        <begin position="1"/>
        <end position="17"/>
    </location>
</feature>
<dbReference type="PROSITE" id="PS51257">
    <property type="entry name" value="PROKAR_LIPOPROTEIN"/>
    <property type="match status" value="1"/>
</dbReference>